<reference evidence="3" key="1">
    <citation type="submission" date="2020-10" db="EMBL/GenBank/DDBJ databases">
        <authorList>
            <person name="Kadnikov V."/>
            <person name="Beletsky A.V."/>
            <person name="Mardanov A.V."/>
            <person name="Karnachuk O.V."/>
            <person name="Ravin N.V."/>
        </authorList>
    </citation>
    <scope>NUCLEOTIDE SEQUENCE</scope>
    <source>
        <strain evidence="3">Bu02</strain>
    </source>
</reference>
<evidence type="ECO:0000313" key="3">
    <source>
        <dbReference type="EMBL" id="QUL98676.1"/>
    </source>
</evidence>
<proteinExistence type="predicted"/>
<dbReference type="PIRSF" id="PIRSF004976">
    <property type="entry name" value="ATPase_YdaO"/>
    <property type="match status" value="1"/>
</dbReference>
<evidence type="ECO:0000259" key="2">
    <source>
        <dbReference type="Pfam" id="PF01171"/>
    </source>
</evidence>
<dbReference type="PANTHER" id="PTHR43686:SF1">
    <property type="entry name" value="AMINOTRAN_5 DOMAIN-CONTAINING PROTEIN"/>
    <property type="match status" value="1"/>
</dbReference>
<sequence length="252" mass="28319">MKRRPGRELFGPLGEAISDFGLIGDNDAVLLGISGGKDSLLLAWLLADIRKRAPVKFSLHAITVDPGEPSGFEKHELQRIERFLSDLEIPYHVVESHIAKIVDEYPTKKTACSLCANLRRGALYKTASELGFKKVALAHHLDDAIETLFLNMFYQGSLRCFQPKTYLTRRQVEVIRPLVYIEEQKIIKASQDLDLPVIPSKCPVAGTTCRQEMKKLVSTLAQEIPGFRNQMRGVLRDLWALSSPLPLSRKKP</sequence>
<dbReference type="GO" id="GO:0008033">
    <property type="term" value="P:tRNA processing"/>
    <property type="evidence" value="ECO:0007669"/>
    <property type="project" value="InterPro"/>
</dbReference>
<organism evidence="3">
    <name type="scientific">Candidatus Fermentithermobacillus carboniphilus</name>
    <dbReference type="NCBI Taxonomy" id="3085328"/>
    <lineage>
        <taxon>Bacteria</taxon>
        <taxon>Bacillati</taxon>
        <taxon>Bacillota</taxon>
        <taxon>Candidatus Fermentithermobacillia</taxon>
        <taxon>Candidatus Fermentithermobacillales</taxon>
        <taxon>Candidatus Fermentithermobacillaceae</taxon>
        <taxon>Candidatus Fermentithermobacillus</taxon>
    </lineage>
</organism>
<protein>
    <submittedName>
        <fullName evidence="3">tRNA 2-thiocytidine(32) synthetase TtcA</fullName>
    </submittedName>
</protein>
<dbReference type="AlphaFoldDB" id="A0AAT9LC84"/>
<dbReference type="PANTHER" id="PTHR43686">
    <property type="entry name" value="SULFURTRANSFERASE-RELATED"/>
    <property type="match status" value="1"/>
</dbReference>
<dbReference type="EMBL" id="CP062796">
    <property type="protein sequence ID" value="QUL98676.1"/>
    <property type="molecule type" value="Genomic_DNA"/>
</dbReference>
<dbReference type="KEGG" id="fcz:IMF26_00855"/>
<feature type="domain" description="tRNA(Ile)-lysidine/2-thiocytidine synthase N-terminal" evidence="2">
    <location>
        <begin position="29"/>
        <end position="194"/>
    </location>
</feature>
<evidence type="ECO:0000256" key="1">
    <source>
        <dbReference type="ARBA" id="ARBA00022679"/>
    </source>
</evidence>
<name>A0AAT9LC84_9FIRM</name>
<dbReference type="InterPro" id="IPR014729">
    <property type="entry name" value="Rossmann-like_a/b/a_fold"/>
</dbReference>
<dbReference type="GO" id="GO:0016740">
    <property type="term" value="F:transferase activity"/>
    <property type="evidence" value="ECO:0007669"/>
    <property type="project" value="UniProtKB-KW"/>
</dbReference>
<dbReference type="SUPFAM" id="SSF52402">
    <property type="entry name" value="Adenine nucleotide alpha hydrolases-like"/>
    <property type="match status" value="1"/>
</dbReference>
<dbReference type="InterPro" id="IPR011063">
    <property type="entry name" value="TilS/TtcA_N"/>
</dbReference>
<reference evidence="3" key="2">
    <citation type="journal article" date="2023" name="Biology">
        <title>Prokaryotic Life Associated with Coal-Fire Gas Vents Revealed by Metagenomics.</title>
        <authorList>
            <person name="Kadnikov V.V."/>
            <person name="Mardanov A.V."/>
            <person name="Beletsky A.V."/>
            <person name="Karnachuk O.V."/>
            <person name="Ravin N.V."/>
        </authorList>
    </citation>
    <scope>NUCLEOTIDE SEQUENCE</scope>
    <source>
        <strain evidence="3">Bu02</strain>
    </source>
</reference>
<dbReference type="CDD" id="cd24138">
    <property type="entry name" value="TtcA-like"/>
    <property type="match status" value="1"/>
</dbReference>
<gene>
    <name evidence="3" type="ORF">IMF26_00855</name>
</gene>
<accession>A0AAT9LC84</accession>
<dbReference type="InterPro" id="IPR035107">
    <property type="entry name" value="tRNA_thiolation_TtcA_Ctu1"/>
</dbReference>
<dbReference type="Gene3D" id="3.40.50.620">
    <property type="entry name" value="HUPs"/>
    <property type="match status" value="1"/>
</dbReference>
<dbReference type="Pfam" id="PF01171">
    <property type="entry name" value="ATP_bind_3"/>
    <property type="match status" value="1"/>
</dbReference>
<keyword evidence="1" id="KW-0808">Transferase</keyword>